<dbReference type="Proteomes" id="UP000622552">
    <property type="component" value="Unassembled WGS sequence"/>
</dbReference>
<dbReference type="AlphaFoldDB" id="A0A8J7GGN2"/>
<dbReference type="PROSITE" id="PS51462">
    <property type="entry name" value="NUDIX"/>
    <property type="match status" value="1"/>
</dbReference>
<evidence type="ECO:0000256" key="2">
    <source>
        <dbReference type="ARBA" id="ARBA00022801"/>
    </source>
</evidence>
<evidence type="ECO:0000259" key="3">
    <source>
        <dbReference type="PROSITE" id="PS51462"/>
    </source>
</evidence>
<proteinExistence type="predicted"/>
<sequence>MDKEQRVAAYGVAIQDSRVLLTRIARTDVIGETGLWMLPGGGVEHGEHPEESVTRELAEETGYTVRVDRLLHAGAEHRQLDFPGLSVDWHNVYLTYAVTVTGGGLRDELDGSTGTPTWFPLDDLPAMLPTSRAILDRALADG</sequence>
<reference evidence="4" key="1">
    <citation type="submission" date="2020-11" db="EMBL/GenBank/DDBJ databases">
        <title>Sequencing the genomes of 1000 actinobacteria strains.</title>
        <authorList>
            <person name="Klenk H.-P."/>
        </authorList>
    </citation>
    <scope>NUCLEOTIDE SEQUENCE</scope>
    <source>
        <strain evidence="4">DSM 45356</strain>
    </source>
</reference>
<dbReference type="RefSeq" id="WP_197004128.1">
    <property type="nucleotide sequence ID" value="NZ_BONS01000020.1"/>
</dbReference>
<gene>
    <name evidence="4" type="ORF">IW245_003439</name>
</gene>
<evidence type="ECO:0000256" key="1">
    <source>
        <dbReference type="ARBA" id="ARBA00001946"/>
    </source>
</evidence>
<protein>
    <submittedName>
        <fullName evidence="4">8-oxo-dGTP pyrophosphatase MutT (NUDIX family)</fullName>
    </submittedName>
</protein>
<dbReference type="GO" id="GO:0016787">
    <property type="term" value="F:hydrolase activity"/>
    <property type="evidence" value="ECO:0007669"/>
    <property type="project" value="UniProtKB-KW"/>
</dbReference>
<dbReference type="Pfam" id="PF00293">
    <property type="entry name" value="NUDIX"/>
    <property type="match status" value="1"/>
</dbReference>
<name>A0A8J7GGN2_9ACTN</name>
<keyword evidence="2" id="KW-0378">Hydrolase</keyword>
<keyword evidence="5" id="KW-1185">Reference proteome</keyword>
<evidence type="ECO:0000313" key="4">
    <source>
        <dbReference type="EMBL" id="MBG6137245.1"/>
    </source>
</evidence>
<accession>A0A8J7GGN2</accession>
<dbReference type="PANTHER" id="PTHR43046">
    <property type="entry name" value="GDP-MANNOSE MANNOSYL HYDROLASE"/>
    <property type="match status" value="1"/>
</dbReference>
<dbReference type="InterPro" id="IPR000086">
    <property type="entry name" value="NUDIX_hydrolase_dom"/>
</dbReference>
<organism evidence="4 5">
    <name type="scientific">Longispora fulva</name>
    <dbReference type="NCBI Taxonomy" id="619741"/>
    <lineage>
        <taxon>Bacteria</taxon>
        <taxon>Bacillati</taxon>
        <taxon>Actinomycetota</taxon>
        <taxon>Actinomycetes</taxon>
        <taxon>Micromonosporales</taxon>
        <taxon>Micromonosporaceae</taxon>
        <taxon>Longispora</taxon>
    </lineage>
</organism>
<dbReference type="InterPro" id="IPR020476">
    <property type="entry name" value="Nudix_hydrolase"/>
</dbReference>
<evidence type="ECO:0000313" key="5">
    <source>
        <dbReference type="Proteomes" id="UP000622552"/>
    </source>
</evidence>
<feature type="domain" description="Nudix hydrolase" evidence="3">
    <location>
        <begin position="4"/>
        <end position="141"/>
    </location>
</feature>
<dbReference type="SUPFAM" id="SSF55811">
    <property type="entry name" value="Nudix"/>
    <property type="match status" value="1"/>
</dbReference>
<dbReference type="PRINTS" id="PR00502">
    <property type="entry name" value="NUDIXFAMILY"/>
</dbReference>
<dbReference type="InterPro" id="IPR015797">
    <property type="entry name" value="NUDIX_hydrolase-like_dom_sf"/>
</dbReference>
<comment type="caution">
    <text evidence="4">The sequence shown here is derived from an EMBL/GenBank/DDBJ whole genome shotgun (WGS) entry which is preliminary data.</text>
</comment>
<dbReference type="PANTHER" id="PTHR43046:SF16">
    <property type="entry name" value="ADP-RIBOSE PYROPHOSPHATASE YJHB-RELATED"/>
    <property type="match status" value="1"/>
</dbReference>
<dbReference type="Gene3D" id="3.90.79.10">
    <property type="entry name" value="Nucleoside Triphosphate Pyrophosphohydrolase"/>
    <property type="match status" value="1"/>
</dbReference>
<comment type="cofactor">
    <cofactor evidence="1">
        <name>Mg(2+)</name>
        <dbReference type="ChEBI" id="CHEBI:18420"/>
    </cofactor>
</comment>
<dbReference type="EMBL" id="JADOUF010000001">
    <property type="protein sequence ID" value="MBG6137245.1"/>
    <property type="molecule type" value="Genomic_DNA"/>
</dbReference>